<dbReference type="PRINTS" id="PR00313">
    <property type="entry name" value="CABNDNGRPT"/>
</dbReference>
<dbReference type="InterPro" id="IPR050557">
    <property type="entry name" value="RTX_toxin/Mannuronan_C5-epim"/>
</dbReference>
<proteinExistence type="predicted"/>
<dbReference type="Proteomes" id="UP000027644">
    <property type="component" value="Unassembled WGS sequence"/>
</dbReference>
<dbReference type="Pfam" id="PF00353">
    <property type="entry name" value="HemolysinCabind"/>
    <property type="match status" value="5"/>
</dbReference>
<sequence length="686" mass="74365">GTGNDILKGGDWHKDRYEFEAGHGQDVVKDDGRDSKDDLNARNELGFKGAKLADAEFIRFGTDLIIKAYGSTDSVTLLGYFSDSYYSRSFNFIFDDQSVTPYIDPIWGKGSDDILTGGDGDDMLNGLNGDDILNGGAGDDILNGGNGDDILNGGVGDDILNGGAGDDILNGGTGNDFLNGGDGGKDRYEFETGHGQDVINDQAYDSQGYQFGSNDVVFKGAKLADAEFSRSGNSLVVRAYKSADSVTLLDYFIHNNYKAFIFIFDDQSISYDNVIKDYIFTQNGDGKDNVIFGWQGTDILNGGMGNDTLWGGAGNDILNGGEGNDILEGGEGYDILNGGAGNDILNGGYWHKDRYEFEAGHGKDVINDRGDDNYPENYNDLVFKGASSADAKFLRYGDDLVIQAYGSADSVTLPDYFINKYIVNRAFNFIFDDQTIIYKDILKHFTINQSGDEKDNEISGWDGKDLINGGAGNDVLGGGYGDDILNGDEGNDTLWGGAGDDVLNGDEGNDNLNGGTENDILNGGAGDDILNGDKGDDILNGGVGDDILNGGEGYDILNGGAGNDILKGGDWHKDRYEFEAGHGQDVVNDKGDNYYSESYLKKRNDLVFKGANLAEAKFLRYGDDLVIQAYGSADSVTLPEYFNYDNRYSRAFNFIFDDQTIVYEDINKHFTINQSGDEKDNVINGW</sequence>
<reference evidence="8 9" key="1">
    <citation type="journal article" date="2014" name="PLoS Genet.">
        <title>Hidden diversity in honey bee gut symbionts detected by single-cell genomics.</title>
        <authorList>
            <person name="Engel P."/>
            <person name="Stepanauskas R."/>
            <person name="Moran N."/>
        </authorList>
    </citation>
    <scope>NUCLEOTIDE SEQUENCE [LARGE SCALE GENOMIC DNA]</scope>
    <source>
        <strain evidence="8 9">SCGC AB-598-J21</strain>
    </source>
</reference>
<dbReference type="GO" id="GO:0005576">
    <property type="term" value="C:extracellular region"/>
    <property type="evidence" value="ECO:0007669"/>
    <property type="project" value="UniProtKB-SubCell"/>
</dbReference>
<dbReference type="GO" id="GO:0016020">
    <property type="term" value="C:membrane"/>
    <property type="evidence" value="ECO:0007669"/>
    <property type="project" value="UniProtKB-SubCell"/>
</dbReference>
<dbReference type="SUPFAM" id="SSF51120">
    <property type="entry name" value="beta-Roll"/>
    <property type="match status" value="5"/>
</dbReference>
<evidence type="ECO:0000256" key="3">
    <source>
        <dbReference type="ARBA" id="ARBA00022525"/>
    </source>
</evidence>
<evidence type="ECO:0000256" key="4">
    <source>
        <dbReference type="ARBA" id="ARBA00022656"/>
    </source>
</evidence>
<keyword evidence="7" id="KW-0472">Membrane</keyword>
<dbReference type="PANTHER" id="PTHR38340">
    <property type="entry name" value="S-LAYER PROTEIN"/>
    <property type="match status" value="1"/>
</dbReference>
<feature type="non-terminal residue" evidence="8">
    <location>
        <position position="1"/>
    </location>
</feature>
<dbReference type="PRINTS" id="PR01488">
    <property type="entry name" value="RTXTOXINA"/>
</dbReference>
<keyword evidence="3" id="KW-0964">Secreted</keyword>
<feature type="non-terminal residue" evidence="8">
    <location>
        <position position="686"/>
    </location>
</feature>
<evidence type="ECO:0000256" key="1">
    <source>
        <dbReference type="ARBA" id="ARBA00004370"/>
    </source>
</evidence>
<gene>
    <name evidence="8" type="ORF">SASC598J21_005240</name>
</gene>
<dbReference type="PROSITE" id="PS00330">
    <property type="entry name" value="HEMOLYSIN_CALCIUM"/>
    <property type="match status" value="12"/>
</dbReference>
<dbReference type="InterPro" id="IPR001343">
    <property type="entry name" value="Hemolysn_Ca-bd"/>
</dbReference>
<keyword evidence="6" id="KW-0843">Virulence</keyword>
<evidence type="ECO:0000313" key="9">
    <source>
        <dbReference type="Proteomes" id="UP000027644"/>
    </source>
</evidence>
<dbReference type="EMBL" id="AVQL01000357">
    <property type="protein sequence ID" value="KEQ01699.1"/>
    <property type="molecule type" value="Genomic_DNA"/>
</dbReference>
<dbReference type="InterPro" id="IPR018511">
    <property type="entry name" value="Hemolysin-typ_Ca-bd_CS"/>
</dbReference>
<dbReference type="AlphaFoldDB" id="A0A074W2N1"/>
<dbReference type="GO" id="GO:0090729">
    <property type="term" value="F:toxin activity"/>
    <property type="evidence" value="ECO:0007669"/>
    <property type="project" value="UniProtKB-KW"/>
</dbReference>
<organism evidence="8 9">
    <name type="scientific">Snodgrassella alvi SCGC AB-598-J21</name>
    <dbReference type="NCBI Taxonomy" id="1385367"/>
    <lineage>
        <taxon>Bacteria</taxon>
        <taxon>Pseudomonadati</taxon>
        <taxon>Pseudomonadota</taxon>
        <taxon>Betaproteobacteria</taxon>
        <taxon>Neisseriales</taxon>
        <taxon>Neisseriaceae</taxon>
        <taxon>Snodgrassella</taxon>
    </lineage>
</organism>
<keyword evidence="5" id="KW-0677">Repeat</keyword>
<evidence type="ECO:0000313" key="8">
    <source>
        <dbReference type="EMBL" id="KEQ01699.1"/>
    </source>
</evidence>
<evidence type="ECO:0000256" key="2">
    <source>
        <dbReference type="ARBA" id="ARBA00004613"/>
    </source>
</evidence>
<dbReference type="Gene3D" id="2.150.10.10">
    <property type="entry name" value="Serralysin-like metalloprotease, C-terminal"/>
    <property type="match status" value="4"/>
</dbReference>
<protein>
    <submittedName>
        <fullName evidence="8">Hemolysin-type calcium-binding repeat (2 copies)</fullName>
    </submittedName>
</protein>
<evidence type="ECO:0000256" key="7">
    <source>
        <dbReference type="ARBA" id="ARBA00023136"/>
    </source>
</evidence>
<accession>A0A074W2N1</accession>
<dbReference type="PANTHER" id="PTHR38340:SF1">
    <property type="entry name" value="S-LAYER PROTEIN"/>
    <property type="match status" value="1"/>
</dbReference>
<evidence type="ECO:0000256" key="5">
    <source>
        <dbReference type="ARBA" id="ARBA00022737"/>
    </source>
</evidence>
<evidence type="ECO:0000256" key="6">
    <source>
        <dbReference type="ARBA" id="ARBA00023026"/>
    </source>
</evidence>
<dbReference type="InterPro" id="IPR003995">
    <property type="entry name" value="RTX_toxin_determinant-A"/>
</dbReference>
<comment type="subcellular location">
    <subcellularLocation>
        <location evidence="1">Membrane</location>
    </subcellularLocation>
    <subcellularLocation>
        <location evidence="2">Secreted</location>
    </subcellularLocation>
</comment>
<name>A0A074W2N1_9NEIS</name>
<keyword evidence="4" id="KW-0800">Toxin</keyword>
<comment type="caution">
    <text evidence="8">The sequence shown here is derived from an EMBL/GenBank/DDBJ whole genome shotgun (WGS) entry which is preliminary data.</text>
</comment>
<dbReference type="GO" id="GO:0005509">
    <property type="term" value="F:calcium ion binding"/>
    <property type="evidence" value="ECO:0007669"/>
    <property type="project" value="InterPro"/>
</dbReference>
<dbReference type="InterPro" id="IPR011049">
    <property type="entry name" value="Serralysin-like_metalloprot_C"/>
</dbReference>